<name>A0ABU7W332_9FLAO</name>
<organism evidence="1 2">
    <name type="scientific">Winogradskyella poriferorum</name>
    <dbReference type="NCBI Taxonomy" id="307627"/>
    <lineage>
        <taxon>Bacteria</taxon>
        <taxon>Pseudomonadati</taxon>
        <taxon>Bacteroidota</taxon>
        <taxon>Flavobacteriia</taxon>
        <taxon>Flavobacteriales</taxon>
        <taxon>Flavobacteriaceae</taxon>
        <taxon>Winogradskyella</taxon>
    </lineage>
</organism>
<proteinExistence type="predicted"/>
<reference evidence="1 2" key="1">
    <citation type="submission" date="2024-02" db="EMBL/GenBank/DDBJ databases">
        <title>Winogradskyella poriferorum JCM 12885.</title>
        <authorList>
            <person name="Zhang D.-F."/>
            <person name="Fu Z.-Y."/>
        </authorList>
    </citation>
    <scope>NUCLEOTIDE SEQUENCE [LARGE SCALE GENOMIC DNA]</scope>
    <source>
        <strain evidence="1 2">JCM 12885</strain>
    </source>
</reference>
<gene>
    <name evidence="1" type="ORF">V1468_04965</name>
</gene>
<protein>
    <submittedName>
        <fullName evidence="1">Uncharacterized protein</fullName>
    </submittedName>
</protein>
<dbReference type="RefSeq" id="WP_331809125.1">
    <property type="nucleotide sequence ID" value="NZ_JAZHOU010000001.1"/>
</dbReference>
<dbReference type="Proteomes" id="UP001356704">
    <property type="component" value="Unassembled WGS sequence"/>
</dbReference>
<evidence type="ECO:0000313" key="2">
    <source>
        <dbReference type="Proteomes" id="UP001356704"/>
    </source>
</evidence>
<evidence type="ECO:0000313" key="1">
    <source>
        <dbReference type="EMBL" id="MEF3078349.1"/>
    </source>
</evidence>
<sequence>MSKLIAIVVSGIVLIQSFQISIDDIMQLDELIEHAQFHKQEYGDNFFVFLSKHYGEQKVTHTEHNHKEQSEHEQLPFQCQGHFVSILAIVQTSFQPSIDTFEIATSSETNFHYLNLYASLSDTQLFQPPKHA</sequence>
<dbReference type="EMBL" id="JAZHOU010000001">
    <property type="protein sequence ID" value="MEF3078349.1"/>
    <property type="molecule type" value="Genomic_DNA"/>
</dbReference>
<accession>A0ABU7W332</accession>
<keyword evidence="2" id="KW-1185">Reference proteome</keyword>
<comment type="caution">
    <text evidence="1">The sequence shown here is derived from an EMBL/GenBank/DDBJ whole genome shotgun (WGS) entry which is preliminary data.</text>
</comment>